<sequence>MTWQTPLFVFLHSQSTRPVVSFVVFKMTNKLSYPGLKCVLEYLEANLRIHITARSPALRKIEKSIPIHLEFLMFSDNIGLNDMQMRVFYNNQIMFRRGENEYRRPYPMDLEIEKAVEMLEEYYLGGRMNIYANHFWVFNREVDSFPKFNATTNEMTVYDCLLDDIVQYINPNSFPLKELTIDCIDDLNHPHICSAKKLCIELSEEQNFEDPTKINSIQNKDVELIYDFLERTNVEGIIRHWMENGKETGTTFAFRGRDGDPTNEIVTDLRNEFSEISSELTGVNDQYPNGTPGFSIPLTSSSKILVYGRRNSERFSNEELVLNVVSSQADDSTMEMEH</sequence>
<accession>E3MX33</accession>
<dbReference type="RefSeq" id="XP_003099302.2">
    <property type="nucleotide sequence ID" value="XM_003099254.2"/>
</dbReference>
<reference evidence="1" key="1">
    <citation type="submission" date="2007-07" db="EMBL/GenBank/DDBJ databases">
        <title>PCAP assembly of the Caenorhabditis remanei genome.</title>
        <authorList>
            <consortium name="The Caenorhabditis remanei Sequencing Consortium"/>
            <person name="Wilson R.K."/>
        </authorList>
    </citation>
    <scope>NUCLEOTIDE SEQUENCE [LARGE SCALE GENOMIC DNA]</scope>
    <source>
        <strain evidence="1">PB4641</strain>
    </source>
</reference>
<dbReference type="EMBL" id="DS268489">
    <property type="protein sequence ID" value="EFP11394.1"/>
    <property type="molecule type" value="Genomic_DNA"/>
</dbReference>
<dbReference type="KEGG" id="crq:GCK72_000483"/>
<proteinExistence type="predicted"/>
<evidence type="ECO:0008006" key="3">
    <source>
        <dbReference type="Google" id="ProtNLM"/>
    </source>
</evidence>
<dbReference type="CTD" id="9804792"/>
<dbReference type="OMA" id="CFAINID"/>
<dbReference type="AlphaFoldDB" id="E3MX33"/>
<dbReference type="Pfam" id="PF12078">
    <property type="entry name" value="DUF3557"/>
    <property type="match status" value="1"/>
</dbReference>
<protein>
    <recommendedName>
        <fullName evidence="3">F-box associated domain-containing protein</fullName>
    </recommendedName>
</protein>
<organism evidence="2">
    <name type="scientific">Caenorhabditis remanei</name>
    <name type="common">Caenorhabditis vulgaris</name>
    <dbReference type="NCBI Taxonomy" id="31234"/>
    <lineage>
        <taxon>Eukaryota</taxon>
        <taxon>Metazoa</taxon>
        <taxon>Ecdysozoa</taxon>
        <taxon>Nematoda</taxon>
        <taxon>Chromadorea</taxon>
        <taxon>Rhabditida</taxon>
        <taxon>Rhabditina</taxon>
        <taxon>Rhabditomorpha</taxon>
        <taxon>Rhabditoidea</taxon>
        <taxon>Rhabditidae</taxon>
        <taxon>Peloderinae</taxon>
        <taxon>Caenorhabditis</taxon>
    </lineage>
</organism>
<dbReference type="Proteomes" id="UP000008281">
    <property type="component" value="Unassembled WGS sequence"/>
</dbReference>
<dbReference type="OrthoDB" id="5884557at2759"/>
<keyword evidence="2" id="KW-1185">Reference proteome</keyword>
<evidence type="ECO:0000313" key="2">
    <source>
        <dbReference type="Proteomes" id="UP000008281"/>
    </source>
</evidence>
<dbReference type="PANTHER" id="PTHR31379:SF1">
    <property type="entry name" value="F-BOX C PROTEIN-RELATED"/>
    <property type="match status" value="1"/>
</dbReference>
<dbReference type="HOGENOM" id="CLU_042576_3_1_1"/>
<dbReference type="PANTHER" id="PTHR31379">
    <property type="entry name" value="F-BOX C PROTEIN-RELATED-RELATED"/>
    <property type="match status" value="1"/>
</dbReference>
<dbReference type="eggNOG" id="ENOG502TKHU">
    <property type="taxonomic scope" value="Eukaryota"/>
</dbReference>
<dbReference type="FunCoup" id="E3MX33">
    <property type="interactions" value="546"/>
</dbReference>
<evidence type="ECO:0000313" key="1">
    <source>
        <dbReference type="EMBL" id="EFP11394.1"/>
    </source>
</evidence>
<name>E3MX33_CAERE</name>
<gene>
    <name evidence="1" type="ORF">CRE_09661</name>
</gene>
<dbReference type="GeneID" id="9804792"/>
<dbReference type="InParanoid" id="E3MX33"/>
<dbReference type="InterPro" id="IPR021942">
    <property type="entry name" value="DUF3557"/>
</dbReference>